<dbReference type="GO" id="GO:0007165">
    <property type="term" value="P:signal transduction"/>
    <property type="evidence" value="ECO:0007669"/>
    <property type="project" value="InterPro"/>
</dbReference>
<evidence type="ECO:0000313" key="5">
    <source>
        <dbReference type="EMBL" id="KAK7904212.1"/>
    </source>
</evidence>
<dbReference type="Pfam" id="PF00595">
    <property type="entry name" value="PDZ"/>
    <property type="match status" value="1"/>
</dbReference>
<dbReference type="EMBL" id="JBBPFD010000012">
    <property type="protein sequence ID" value="KAK7904212.1"/>
    <property type="molecule type" value="Genomic_DNA"/>
</dbReference>
<dbReference type="PANTHER" id="PTHR10398:SF2">
    <property type="entry name" value="AFADIN"/>
    <property type="match status" value="1"/>
</dbReference>
<dbReference type="SMART" id="SM00228">
    <property type="entry name" value="PDZ"/>
    <property type="match status" value="1"/>
</dbReference>
<proteinExistence type="predicted"/>
<feature type="region of interest" description="Disordered" evidence="1">
    <location>
        <begin position="124"/>
        <end position="194"/>
    </location>
</feature>
<dbReference type="CDD" id="cd06789">
    <property type="entry name" value="PDZ_AFDN-like"/>
    <property type="match status" value="1"/>
</dbReference>
<dbReference type="InterPro" id="IPR029071">
    <property type="entry name" value="Ubiquitin-like_domsf"/>
</dbReference>
<feature type="compositionally biased region" description="Polar residues" evidence="1">
    <location>
        <begin position="704"/>
        <end position="719"/>
    </location>
</feature>
<feature type="compositionally biased region" description="Basic and acidic residues" evidence="1">
    <location>
        <begin position="862"/>
        <end position="872"/>
    </location>
</feature>
<keyword evidence="6" id="KW-1185">Reference proteome</keyword>
<feature type="compositionally biased region" description="Basic and acidic residues" evidence="1">
    <location>
        <begin position="124"/>
        <end position="139"/>
    </location>
</feature>
<evidence type="ECO:0000259" key="4">
    <source>
        <dbReference type="PROSITE" id="PS51126"/>
    </source>
</evidence>
<dbReference type="InterPro" id="IPR028842">
    <property type="entry name" value="Afadin"/>
</dbReference>
<feature type="domain" description="Ras-associating" evidence="3">
    <location>
        <begin position="38"/>
        <end position="131"/>
    </location>
</feature>
<dbReference type="GO" id="GO:0032880">
    <property type="term" value="P:regulation of protein localization"/>
    <property type="evidence" value="ECO:0007669"/>
    <property type="project" value="TreeGrafter"/>
</dbReference>
<evidence type="ECO:0000259" key="3">
    <source>
        <dbReference type="PROSITE" id="PS50200"/>
    </source>
</evidence>
<dbReference type="SUPFAM" id="SSF54236">
    <property type="entry name" value="Ubiquitin-like"/>
    <property type="match status" value="1"/>
</dbReference>
<reference evidence="6" key="1">
    <citation type="submission" date="2024-04" db="EMBL/GenBank/DDBJ databases">
        <title>Salinicola lusitanus LLJ914,a marine bacterium isolated from the Okinawa Trough.</title>
        <authorList>
            <person name="Li J."/>
        </authorList>
    </citation>
    <scope>NUCLEOTIDE SEQUENCE [LARGE SCALE GENOMIC DNA]</scope>
</reference>
<comment type="caution">
    <text evidence="5">The sequence shown here is derived from an EMBL/GenBank/DDBJ whole genome shotgun (WGS) entry which is preliminary data.</text>
</comment>
<dbReference type="InterPro" id="IPR002710">
    <property type="entry name" value="Dilute_dom"/>
</dbReference>
<evidence type="ECO:0000256" key="1">
    <source>
        <dbReference type="SAM" id="MobiDB-lite"/>
    </source>
</evidence>
<dbReference type="Proteomes" id="UP001460270">
    <property type="component" value="Unassembled WGS sequence"/>
</dbReference>
<feature type="region of interest" description="Disordered" evidence="1">
    <location>
        <begin position="678"/>
        <end position="728"/>
    </location>
</feature>
<dbReference type="PROSITE" id="PS50200">
    <property type="entry name" value="RA"/>
    <property type="match status" value="1"/>
</dbReference>
<evidence type="ECO:0008006" key="7">
    <source>
        <dbReference type="Google" id="ProtNLM"/>
    </source>
</evidence>
<dbReference type="Gene3D" id="3.10.20.90">
    <property type="entry name" value="Phosphatidylinositol 3-kinase Catalytic Subunit, Chain A, domain 1"/>
    <property type="match status" value="1"/>
</dbReference>
<dbReference type="SMART" id="SM00314">
    <property type="entry name" value="RA"/>
    <property type="match status" value="1"/>
</dbReference>
<dbReference type="InterPro" id="IPR000159">
    <property type="entry name" value="RA_dom"/>
</dbReference>
<organism evidence="5 6">
    <name type="scientific">Mugilogobius chulae</name>
    <name type="common">yellowstripe goby</name>
    <dbReference type="NCBI Taxonomy" id="88201"/>
    <lineage>
        <taxon>Eukaryota</taxon>
        <taxon>Metazoa</taxon>
        <taxon>Chordata</taxon>
        <taxon>Craniata</taxon>
        <taxon>Vertebrata</taxon>
        <taxon>Euteleostomi</taxon>
        <taxon>Actinopterygii</taxon>
        <taxon>Neopterygii</taxon>
        <taxon>Teleostei</taxon>
        <taxon>Neoteleostei</taxon>
        <taxon>Acanthomorphata</taxon>
        <taxon>Gobiaria</taxon>
        <taxon>Gobiiformes</taxon>
        <taxon>Gobioidei</taxon>
        <taxon>Gobiidae</taxon>
        <taxon>Gobionellinae</taxon>
        <taxon>Mugilogobius</taxon>
    </lineage>
</organism>
<feature type="compositionally biased region" description="Basic and acidic residues" evidence="1">
    <location>
        <begin position="175"/>
        <end position="194"/>
    </location>
</feature>
<dbReference type="GO" id="GO:0005912">
    <property type="term" value="C:adherens junction"/>
    <property type="evidence" value="ECO:0007669"/>
    <property type="project" value="TreeGrafter"/>
</dbReference>
<feature type="compositionally biased region" description="Basic and acidic residues" evidence="1">
    <location>
        <begin position="601"/>
        <end position="615"/>
    </location>
</feature>
<feature type="compositionally biased region" description="Basic residues" evidence="1">
    <location>
        <begin position="151"/>
        <end position="162"/>
    </location>
</feature>
<feature type="domain" description="Dilute" evidence="4">
    <location>
        <begin position="198"/>
        <end position="422"/>
    </location>
</feature>
<dbReference type="AlphaFoldDB" id="A0AAW0NWP0"/>
<feature type="region of interest" description="Disordered" evidence="1">
    <location>
        <begin position="862"/>
        <end position="932"/>
    </location>
</feature>
<evidence type="ECO:0000259" key="2">
    <source>
        <dbReference type="PROSITE" id="PS50106"/>
    </source>
</evidence>
<dbReference type="SUPFAM" id="SSF50156">
    <property type="entry name" value="PDZ domain-like"/>
    <property type="match status" value="1"/>
</dbReference>
<feature type="compositionally biased region" description="Basic and acidic residues" evidence="1">
    <location>
        <begin position="901"/>
        <end position="923"/>
    </location>
</feature>
<dbReference type="Gene3D" id="2.30.42.10">
    <property type="match status" value="1"/>
</dbReference>
<feature type="region of interest" description="Disordered" evidence="1">
    <location>
        <begin position="745"/>
        <end position="769"/>
    </location>
</feature>
<dbReference type="SMART" id="SM01132">
    <property type="entry name" value="DIL"/>
    <property type="match status" value="1"/>
</dbReference>
<sequence>MPEEKGVKREELSRVIDEWNRSRLDLFEISPPDQKLEFHGVMRFYLENCSGQNVATKCLRVSSVWTTDKVLHLLSQKISPDLNMLSSALWIWEVQAHKERRLQPEERPLVVQLNWNKNNREGRFVLKSDKDRGEKENSGDKVSLMQNFRRSLSKKDKKKLKNRSTEKPLNTAARRQTEVQRHLHSSKNPEQDHDWTEHSLYLPIAVEFTDNTEDSLLCAVINYTNSSTVHFKLSPASSCTQPPARCSPGVRTKEAPANFLLDPQTHGALPKGIELVLNTLMTSMSLLRRCKVHPALSIQLFSQLFHYISAWLFNRLLAPHTDPAALRSHQWGATLRHRLTPIEAWAERQGLELAADCHLGLILQATALLTMEPSVEVHEAQRICFRLSPAQIQALLLDYSYAPHQRNIPSEWIAGLVSMAKASSDLNPDVSLEESLTLLLPLLLPEQGYCSQTLRGVHQDSPSLWSRSAKEPQTSGDWTVHFNDTGPSSETTYLEPHRQLDVESVTLNKPLNSGMGLSIVAAKGAGQNELGIYIKSIVRGGPAEMNGRLSCGDQLLSVDGHSLIGLSQESAAETLMQTGPVVTLKVAKCAAGFHGLEELLQDKTQDKESGKNYRETKHRTKNPAELSSSNRKHRESKLQRNRQLYRSNPNILHLVLEEEEETCEPKLRQNKMTTNSTINLCSGLPNAQREYGTLPNPRNKDTPESNQPSTLRQPATTRPTEAHSRHTHMTSAVPLLLPAAPELLHAGRPLPDKPRTPKSPGTPFHQHQPFTCATSIQPIRIDIPLTRTAHSNPTLTTFQSPSQHKVSTPKCAKMRQIPFTTVQQMEQEVLRLQVKSRRSAEENERLKRLSLEFEFQKRLKEMEDGEREEKRNSKQTVSNISWKDDQGTTDGKNNKQNANDKAADQKAEDNMKAPEKLTFRERQQLFSLASSA</sequence>
<feature type="domain" description="PDZ" evidence="2">
    <location>
        <begin position="504"/>
        <end position="590"/>
    </location>
</feature>
<gene>
    <name evidence="5" type="ORF">WMY93_016819</name>
</gene>
<dbReference type="PROSITE" id="PS51126">
    <property type="entry name" value="DILUTE"/>
    <property type="match status" value="1"/>
</dbReference>
<dbReference type="PANTHER" id="PTHR10398">
    <property type="entry name" value="AFADIN"/>
    <property type="match status" value="1"/>
</dbReference>
<name>A0AAW0NWP0_9GOBI</name>
<accession>A0AAW0NWP0</accession>
<dbReference type="InterPro" id="IPR036034">
    <property type="entry name" value="PDZ_sf"/>
</dbReference>
<dbReference type="PROSITE" id="PS50106">
    <property type="entry name" value="PDZ"/>
    <property type="match status" value="1"/>
</dbReference>
<dbReference type="GO" id="GO:0050839">
    <property type="term" value="F:cell adhesion molecule binding"/>
    <property type="evidence" value="ECO:0007669"/>
    <property type="project" value="TreeGrafter"/>
</dbReference>
<evidence type="ECO:0000313" key="6">
    <source>
        <dbReference type="Proteomes" id="UP001460270"/>
    </source>
</evidence>
<dbReference type="InterPro" id="IPR001478">
    <property type="entry name" value="PDZ"/>
</dbReference>
<feature type="region of interest" description="Disordered" evidence="1">
    <location>
        <begin position="601"/>
        <end position="646"/>
    </location>
</feature>
<dbReference type="Pfam" id="PF00788">
    <property type="entry name" value="RA"/>
    <property type="match status" value="1"/>
</dbReference>
<dbReference type="Pfam" id="PF01843">
    <property type="entry name" value="DIL"/>
    <property type="match status" value="1"/>
</dbReference>
<protein>
    <recommendedName>
        <fullName evidence="7">PDZ domain-containing protein</fullName>
    </recommendedName>
</protein>